<feature type="compositionally biased region" description="Acidic residues" evidence="1">
    <location>
        <begin position="49"/>
        <end position="73"/>
    </location>
</feature>
<evidence type="ECO:0000313" key="3">
    <source>
        <dbReference type="EMBL" id="KAJ8063463.1"/>
    </source>
</evidence>
<keyword evidence="4" id="KW-1185">Reference proteome</keyword>
<dbReference type="InterPro" id="IPR019380">
    <property type="entry name" value="Casein_kinase_sb_PP28"/>
</dbReference>
<dbReference type="AlphaFoldDB" id="A0A9X0AM20"/>
<protein>
    <recommendedName>
        <fullName evidence="2">Casein kinase substrate phosphoprotein PP28 domain-containing protein</fullName>
    </recommendedName>
</protein>
<feature type="compositionally biased region" description="Basic and acidic residues" evidence="1">
    <location>
        <begin position="203"/>
        <end position="236"/>
    </location>
</feature>
<comment type="caution">
    <text evidence="3">The sequence shown here is derived from an EMBL/GenBank/DDBJ whole genome shotgun (WGS) entry which is preliminary data.</text>
</comment>
<gene>
    <name evidence="3" type="ORF">OCU04_007340</name>
</gene>
<feature type="compositionally biased region" description="Basic and acidic residues" evidence="1">
    <location>
        <begin position="155"/>
        <end position="171"/>
    </location>
</feature>
<feature type="compositionally biased region" description="Basic residues" evidence="1">
    <location>
        <begin position="12"/>
        <end position="26"/>
    </location>
</feature>
<evidence type="ECO:0000256" key="1">
    <source>
        <dbReference type="SAM" id="MobiDB-lite"/>
    </source>
</evidence>
<proteinExistence type="predicted"/>
<feature type="region of interest" description="Disordered" evidence="1">
    <location>
        <begin position="1"/>
        <end position="171"/>
    </location>
</feature>
<feature type="compositionally biased region" description="Gly residues" evidence="1">
    <location>
        <begin position="1"/>
        <end position="11"/>
    </location>
</feature>
<dbReference type="Pfam" id="PF10252">
    <property type="entry name" value="PP28"/>
    <property type="match status" value="1"/>
</dbReference>
<evidence type="ECO:0000259" key="2">
    <source>
        <dbReference type="Pfam" id="PF10252"/>
    </source>
</evidence>
<feature type="domain" description="Casein kinase substrate phosphoprotein PP28" evidence="2">
    <location>
        <begin position="122"/>
        <end position="215"/>
    </location>
</feature>
<feature type="compositionally biased region" description="Basic and acidic residues" evidence="1">
    <location>
        <begin position="74"/>
        <end position="93"/>
    </location>
</feature>
<dbReference type="Proteomes" id="UP001152300">
    <property type="component" value="Unassembled WGS sequence"/>
</dbReference>
<organism evidence="3 4">
    <name type="scientific">Sclerotinia nivalis</name>
    <dbReference type="NCBI Taxonomy" id="352851"/>
    <lineage>
        <taxon>Eukaryota</taxon>
        <taxon>Fungi</taxon>
        <taxon>Dikarya</taxon>
        <taxon>Ascomycota</taxon>
        <taxon>Pezizomycotina</taxon>
        <taxon>Leotiomycetes</taxon>
        <taxon>Helotiales</taxon>
        <taxon>Sclerotiniaceae</taxon>
        <taxon>Sclerotinia</taxon>
    </lineage>
</organism>
<feature type="region of interest" description="Disordered" evidence="1">
    <location>
        <begin position="203"/>
        <end position="249"/>
    </location>
</feature>
<dbReference type="EMBL" id="JAPEIS010000008">
    <property type="protein sequence ID" value="KAJ8063463.1"/>
    <property type="molecule type" value="Genomic_DNA"/>
</dbReference>
<feature type="compositionally biased region" description="Acidic residues" evidence="1">
    <location>
        <begin position="108"/>
        <end position="119"/>
    </location>
</feature>
<accession>A0A9X0AM20</accession>
<evidence type="ECO:0000313" key="4">
    <source>
        <dbReference type="Proteomes" id="UP001152300"/>
    </source>
</evidence>
<dbReference type="PANTHER" id="PTHR22055">
    <property type="entry name" value="28 KDA HEAT- AND ACID-STABLE PHOSPHOPROTEIN PDGF-ASSOCIATED PROTEIN"/>
    <property type="match status" value="1"/>
</dbReference>
<dbReference type="OrthoDB" id="21120at2759"/>
<sequence length="249" mass="27799">MAPGGPAAGRGRGGKFKKFTRGGGKHFSRDLRPLDANGNEIREKNADDSSSEEEEEEEEDSEEESSEEEEEEKPEMTREQRRAAAKAKKEAAIKKKNQKVAQVGDLPTDSEEESEDDDMPVNPNHSKAARNQAKAPPKTVDEVAGDVAKMSVSKKPQELSRKEREAIEAQKKKEAYQRLHLAGKTDEAQADLARLAKVREERRLAAERKAAEEEERKEQEQAKSEQLAREQRRREAAMGPAAKGKKGKK</sequence>
<dbReference type="InterPro" id="IPR039876">
    <property type="entry name" value="HAP28"/>
</dbReference>
<name>A0A9X0AM20_9HELO</name>
<reference evidence="3" key="1">
    <citation type="submission" date="2022-11" db="EMBL/GenBank/DDBJ databases">
        <title>Genome Resource of Sclerotinia nivalis Strain SnTB1, a Plant Pathogen Isolated from American Ginseng.</title>
        <authorList>
            <person name="Fan S."/>
        </authorList>
    </citation>
    <scope>NUCLEOTIDE SEQUENCE</scope>
    <source>
        <strain evidence="3">SnTB1</strain>
    </source>
</reference>